<evidence type="ECO:0000256" key="4">
    <source>
        <dbReference type="HAMAP-Rule" id="MF_01185"/>
    </source>
</evidence>
<comment type="subcellular location">
    <subcellularLocation>
        <location evidence="4">Cytoplasm</location>
    </subcellularLocation>
</comment>
<evidence type="ECO:0000313" key="5">
    <source>
        <dbReference type="EMBL" id="TCK62105.1"/>
    </source>
</evidence>
<comment type="subunit">
    <text evidence="4">Interacts with translational regulator CsrA and flagellin(s).</text>
</comment>
<keyword evidence="5" id="KW-0282">Flagellum</keyword>
<keyword evidence="1 4" id="KW-0963">Cytoplasm</keyword>
<keyword evidence="3 4" id="KW-0810">Translation regulation</keyword>
<evidence type="ECO:0000256" key="3">
    <source>
        <dbReference type="ARBA" id="ARBA00022845"/>
    </source>
</evidence>
<dbReference type="GO" id="GO:0006417">
    <property type="term" value="P:regulation of translation"/>
    <property type="evidence" value="ECO:0007669"/>
    <property type="project" value="UniProtKB-KW"/>
</dbReference>
<dbReference type="InterPro" id="IPR024046">
    <property type="entry name" value="Flagellar_assmbl_FliW_dom_sf"/>
</dbReference>
<comment type="similarity">
    <text evidence="4">Belongs to the FliW family.</text>
</comment>
<dbReference type="Gene3D" id="2.30.290.10">
    <property type="entry name" value="BH3618-like"/>
    <property type="match status" value="1"/>
</dbReference>
<keyword evidence="5" id="KW-0969">Cilium</keyword>
<evidence type="ECO:0000256" key="1">
    <source>
        <dbReference type="ARBA" id="ARBA00022490"/>
    </source>
</evidence>
<name>A0A4R1KC58_9BACT</name>
<evidence type="ECO:0000313" key="6">
    <source>
        <dbReference type="Proteomes" id="UP000294614"/>
    </source>
</evidence>
<reference evidence="5 6" key="1">
    <citation type="submission" date="2019-03" db="EMBL/GenBank/DDBJ databases">
        <title>Genomic Encyclopedia of Type Strains, Phase IV (KMG-IV): sequencing the most valuable type-strain genomes for metagenomic binning, comparative biology and taxonomic classification.</title>
        <authorList>
            <person name="Goeker M."/>
        </authorList>
    </citation>
    <scope>NUCLEOTIDE SEQUENCE [LARGE SCALE GENOMIC DNA]</scope>
    <source>
        <strain evidence="5 6">DSM 24984</strain>
    </source>
</reference>
<dbReference type="GO" id="GO:0005737">
    <property type="term" value="C:cytoplasm"/>
    <property type="evidence" value="ECO:0007669"/>
    <property type="project" value="UniProtKB-SubCell"/>
</dbReference>
<keyword evidence="2 4" id="KW-1005">Bacterial flagellum biogenesis</keyword>
<keyword evidence="4" id="KW-0143">Chaperone</keyword>
<evidence type="ECO:0000256" key="2">
    <source>
        <dbReference type="ARBA" id="ARBA00022795"/>
    </source>
</evidence>
<dbReference type="Pfam" id="PF02623">
    <property type="entry name" value="FliW"/>
    <property type="match status" value="1"/>
</dbReference>
<dbReference type="PANTHER" id="PTHR39190:SF1">
    <property type="entry name" value="FLAGELLAR ASSEMBLY FACTOR FLIW"/>
    <property type="match status" value="1"/>
</dbReference>
<dbReference type="HAMAP" id="MF_01185">
    <property type="entry name" value="FliW"/>
    <property type="match status" value="1"/>
</dbReference>
<dbReference type="PANTHER" id="PTHR39190">
    <property type="entry name" value="FLAGELLAR ASSEMBLY FACTOR FLIW"/>
    <property type="match status" value="1"/>
</dbReference>
<proteinExistence type="inferred from homology"/>
<keyword evidence="5" id="KW-0966">Cell projection</keyword>
<dbReference type="InterPro" id="IPR003775">
    <property type="entry name" value="Flagellar_assembly_factor_FliW"/>
</dbReference>
<sequence length="156" mass="17761">MGANSVKICEDTMEVKKIVSAKLGEITFNESDIVTLSSPMLGFPDLNDFIIISNEKSYPFLWFQSVQDSDVCFILVEPELFATDYNPKLNKREMKILGAEEDAKLKLFCIVVVPDQPKNATMNLRAPLVMNTEKKLAKQVILEEDKWQIKTPLFNK</sequence>
<keyword evidence="6" id="KW-1185">Reference proteome</keyword>
<dbReference type="AlphaFoldDB" id="A0A4R1KC58"/>
<protein>
    <recommendedName>
        <fullName evidence="4">Flagellar assembly factor FliW</fullName>
    </recommendedName>
</protein>
<comment type="function">
    <text evidence="4">Acts as an anti-CsrA protein, binds CsrA and prevents it from repressing translation of its target genes, one of which is flagellin. Binds to flagellin and participates in the assembly of the flagellum.</text>
</comment>
<dbReference type="Proteomes" id="UP000294614">
    <property type="component" value="Unassembled WGS sequence"/>
</dbReference>
<gene>
    <name evidence="4" type="primary">fliW</name>
    <name evidence="5" type="ORF">C8D98_0615</name>
</gene>
<dbReference type="EMBL" id="SMGG01000003">
    <property type="protein sequence ID" value="TCK62105.1"/>
    <property type="molecule type" value="Genomic_DNA"/>
</dbReference>
<organism evidence="5 6">
    <name type="scientific">Seleniivibrio woodruffii</name>
    <dbReference type="NCBI Taxonomy" id="1078050"/>
    <lineage>
        <taxon>Bacteria</taxon>
        <taxon>Pseudomonadati</taxon>
        <taxon>Deferribacterota</taxon>
        <taxon>Deferribacteres</taxon>
        <taxon>Deferribacterales</taxon>
        <taxon>Geovibrionaceae</taxon>
        <taxon>Seleniivibrio</taxon>
    </lineage>
</organism>
<dbReference type="GO" id="GO:0044780">
    <property type="term" value="P:bacterial-type flagellum assembly"/>
    <property type="evidence" value="ECO:0007669"/>
    <property type="project" value="UniProtKB-UniRule"/>
</dbReference>
<accession>A0A4R1KC58</accession>
<comment type="caution">
    <text evidence="5">The sequence shown here is derived from an EMBL/GenBank/DDBJ whole genome shotgun (WGS) entry which is preliminary data.</text>
</comment>
<dbReference type="SUPFAM" id="SSF141457">
    <property type="entry name" value="BH3618-like"/>
    <property type="match status" value="1"/>
</dbReference>